<evidence type="ECO:0000313" key="3">
    <source>
        <dbReference type="WBParaSite" id="OFLC_0000111301-mRNA-1"/>
    </source>
</evidence>
<evidence type="ECO:0000313" key="1">
    <source>
        <dbReference type="EMBL" id="VDO28295.1"/>
    </source>
</evidence>
<dbReference type="WBParaSite" id="OFLC_0000111301-mRNA-1">
    <property type="protein sequence ID" value="OFLC_0000111301-mRNA-1"/>
    <property type="gene ID" value="OFLC_0000111301"/>
</dbReference>
<reference evidence="3" key="1">
    <citation type="submission" date="2016-06" db="UniProtKB">
        <authorList>
            <consortium name="WormBaseParasite"/>
        </authorList>
    </citation>
    <scope>IDENTIFICATION</scope>
</reference>
<dbReference type="EMBL" id="UZAJ01000478">
    <property type="protein sequence ID" value="VDO28295.1"/>
    <property type="molecule type" value="Genomic_DNA"/>
</dbReference>
<dbReference type="Proteomes" id="UP000267606">
    <property type="component" value="Unassembled WGS sequence"/>
</dbReference>
<organism evidence="3">
    <name type="scientific">Onchocerca flexuosa</name>
    <dbReference type="NCBI Taxonomy" id="387005"/>
    <lineage>
        <taxon>Eukaryota</taxon>
        <taxon>Metazoa</taxon>
        <taxon>Ecdysozoa</taxon>
        <taxon>Nematoda</taxon>
        <taxon>Chromadorea</taxon>
        <taxon>Rhabditida</taxon>
        <taxon>Spirurina</taxon>
        <taxon>Spiruromorpha</taxon>
        <taxon>Filarioidea</taxon>
        <taxon>Onchocercidae</taxon>
        <taxon>Onchocerca</taxon>
    </lineage>
</organism>
<evidence type="ECO:0000313" key="2">
    <source>
        <dbReference type="Proteomes" id="UP000267606"/>
    </source>
</evidence>
<reference evidence="1 2" key="2">
    <citation type="submission" date="2018-11" db="EMBL/GenBank/DDBJ databases">
        <authorList>
            <consortium name="Pathogen Informatics"/>
        </authorList>
    </citation>
    <scope>NUCLEOTIDE SEQUENCE [LARGE SCALE GENOMIC DNA]</scope>
</reference>
<keyword evidence="2" id="KW-1185">Reference proteome</keyword>
<accession>A0A183H0V4</accession>
<gene>
    <name evidence="1" type="ORF">OFLC_LOCUS1114</name>
</gene>
<dbReference type="AlphaFoldDB" id="A0A183H0V4"/>
<proteinExistence type="predicted"/>
<protein>
    <submittedName>
        <fullName evidence="1 3">Uncharacterized protein</fullName>
    </submittedName>
</protein>
<sequence>MVIVTMMMMTMMTMMMMMMTTMMMMAMMMTMMMMEIWKIVMEMKFSWGSQIFRSFIHKPIFKFLEFFD</sequence>
<name>A0A183H0V4_9BILA</name>